<keyword evidence="2" id="KW-1185">Reference proteome</keyword>
<proteinExistence type="predicted"/>
<evidence type="ECO:0000313" key="1">
    <source>
        <dbReference type="EMBL" id="API87167.1"/>
    </source>
</evidence>
<organism evidence="1 2">
    <name type="scientific">Francisella uliginis</name>
    <dbReference type="NCBI Taxonomy" id="573570"/>
    <lineage>
        <taxon>Bacteria</taxon>
        <taxon>Pseudomonadati</taxon>
        <taxon>Pseudomonadota</taxon>
        <taxon>Gammaproteobacteria</taxon>
        <taxon>Thiotrichales</taxon>
        <taxon>Francisellaceae</taxon>
        <taxon>Francisella</taxon>
    </lineage>
</organism>
<gene>
    <name evidence="1" type="ORF">F7310_07255</name>
</gene>
<dbReference type="KEGG" id="frx:F7310_07255"/>
<name>A0A1L4BTM4_9GAMM</name>
<dbReference type="OrthoDB" id="5604353at2"/>
<reference evidence="1 2" key="1">
    <citation type="journal article" date="2016" name="Appl. Environ. Microbiol.">
        <title>Whole genome relationships among Francisella bacteria of diverse origin define new species and provide specific regions for detection.</title>
        <authorList>
            <person name="Challacombe J.F."/>
            <person name="Petersen J.M."/>
            <person name="Gallegos-Graves V."/>
            <person name="Hodge D."/>
            <person name="Pillai S."/>
            <person name="Kuske C.R."/>
        </authorList>
    </citation>
    <scope>NUCLEOTIDE SEQUENCE [LARGE SCALE GENOMIC DNA]</scope>
    <source>
        <strain evidence="2">TX07-7310</strain>
    </source>
</reference>
<dbReference type="AlphaFoldDB" id="A0A1L4BTM4"/>
<accession>A0A1L4BTM4</accession>
<dbReference type="STRING" id="573570.F7310_07255"/>
<dbReference type="InterPro" id="IPR021048">
    <property type="entry name" value="Intracellular_growth_locus_C"/>
</dbReference>
<evidence type="ECO:0000313" key="2">
    <source>
        <dbReference type="Proteomes" id="UP000184222"/>
    </source>
</evidence>
<dbReference type="RefSeq" id="WP_072712866.1">
    <property type="nucleotide sequence ID" value="NZ_CP016796.1"/>
</dbReference>
<sequence length="213" mass="23344">MGQVKREDVLERRPVSIATNPASCMGAPSGADNDSRIFLDSLKIGDQSIPQNIVGVDGGQNSSDVGSTVNAAAIVTRMRLVPGMNVRIYIEVLCLLDSDQRSKITGALFNAKKRSESRKGFKIELGSSNKNQEFKTDGKWEKMLDLSSLELYPSSKFHYEVYTDEQADDVNDGGLAETYISLEGLTTDKQLLDCVHDMSTEKGQIVLNYKKGG</sequence>
<dbReference type="Proteomes" id="UP000184222">
    <property type="component" value="Chromosome"/>
</dbReference>
<dbReference type="EMBL" id="CP016796">
    <property type="protein sequence ID" value="API87167.1"/>
    <property type="molecule type" value="Genomic_DNA"/>
</dbReference>
<protein>
    <submittedName>
        <fullName evidence="1">Uncharacterized protein</fullName>
    </submittedName>
</protein>
<dbReference type="Pfam" id="PF11550">
    <property type="entry name" value="IglC"/>
    <property type="match status" value="1"/>
</dbReference>